<dbReference type="CDD" id="cd06741">
    <property type="entry name" value="PDZ2_FL-whirlin"/>
    <property type="match status" value="1"/>
</dbReference>
<feature type="region of interest" description="Disordered" evidence="4">
    <location>
        <begin position="801"/>
        <end position="839"/>
    </location>
</feature>
<feature type="compositionally biased region" description="Acidic residues" evidence="4">
    <location>
        <begin position="1051"/>
        <end position="1066"/>
    </location>
</feature>
<accession>A0A9D4FB20</accession>
<dbReference type="InterPro" id="IPR051844">
    <property type="entry name" value="USH2_Complex_Protein"/>
</dbReference>
<keyword evidence="2" id="KW-0677">Repeat</keyword>
<dbReference type="InterPro" id="IPR036034">
    <property type="entry name" value="PDZ_sf"/>
</dbReference>
<feature type="region of interest" description="Disordered" evidence="4">
    <location>
        <begin position="676"/>
        <end position="765"/>
    </location>
</feature>
<feature type="region of interest" description="Disordered" evidence="4">
    <location>
        <begin position="1"/>
        <end position="21"/>
    </location>
</feature>
<dbReference type="SMART" id="SM00228">
    <property type="entry name" value="PDZ"/>
    <property type="match status" value="3"/>
</dbReference>
<dbReference type="GO" id="GO:0002142">
    <property type="term" value="C:stereocilia ankle link complex"/>
    <property type="evidence" value="ECO:0007669"/>
    <property type="project" value="TreeGrafter"/>
</dbReference>
<feature type="compositionally biased region" description="Low complexity" evidence="4">
    <location>
        <begin position="816"/>
        <end position="830"/>
    </location>
</feature>
<evidence type="ECO:0000259" key="5">
    <source>
        <dbReference type="PROSITE" id="PS50106"/>
    </source>
</evidence>
<feature type="compositionally biased region" description="Polar residues" evidence="4">
    <location>
        <begin position="1036"/>
        <end position="1050"/>
    </location>
</feature>
<comment type="subcellular location">
    <subcellularLocation>
        <location evidence="1">Cell projection</location>
    </subcellularLocation>
</comment>
<evidence type="ECO:0000256" key="1">
    <source>
        <dbReference type="ARBA" id="ARBA00004316"/>
    </source>
</evidence>
<protein>
    <recommendedName>
        <fullName evidence="5">PDZ domain-containing protein</fullName>
    </recommendedName>
</protein>
<feature type="domain" description="PDZ" evidence="5">
    <location>
        <begin position="1122"/>
        <end position="1193"/>
    </location>
</feature>
<feature type="compositionally biased region" description="Basic and acidic residues" evidence="4">
    <location>
        <begin position="136"/>
        <end position="146"/>
    </location>
</feature>
<feature type="domain" description="PDZ" evidence="5">
    <location>
        <begin position="327"/>
        <end position="397"/>
    </location>
</feature>
<feature type="region of interest" description="Disordered" evidence="4">
    <location>
        <begin position="555"/>
        <end position="586"/>
    </location>
</feature>
<dbReference type="GO" id="GO:0005886">
    <property type="term" value="C:plasma membrane"/>
    <property type="evidence" value="ECO:0007669"/>
    <property type="project" value="TreeGrafter"/>
</dbReference>
<dbReference type="OrthoDB" id="10029564at2759"/>
<dbReference type="Gene3D" id="1.20.1160.20">
    <property type="match status" value="2"/>
</dbReference>
<gene>
    <name evidence="6" type="ORF">DPMN_149058</name>
</gene>
<feature type="compositionally biased region" description="Low complexity" evidence="4">
    <location>
        <begin position="690"/>
        <end position="705"/>
    </location>
</feature>
<name>A0A9D4FB20_DREPO</name>
<proteinExistence type="predicted"/>
<feature type="compositionally biased region" description="Polar residues" evidence="4">
    <location>
        <begin position="898"/>
        <end position="978"/>
    </location>
</feature>
<dbReference type="Proteomes" id="UP000828390">
    <property type="component" value="Unassembled WGS sequence"/>
</dbReference>
<evidence type="ECO:0000256" key="4">
    <source>
        <dbReference type="SAM" id="MobiDB-lite"/>
    </source>
</evidence>
<dbReference type="FunFam" id="2.30.42.10:FF:000087">
    <property type="entry name" value="Whirlin a"/>
    <property type="match status" value="1"/>
</dbReference>
<evidence type="ECO:0000313" key="7">
    <source>
        <dbReference type="Proteomes" id="UP000828390"/>
    </source>
</evidence>
<feature type="domain" description="PDZ" evidence="5">
    <location>
        <begin position="190"/>
        <end position="262"/>
    </location>
</feature>
<feature type="compositionally biased region" description="Polar residues" evidence="4">
    <location>
        <begin position="881"/>
        <end position="890"/>
    </location>
</feature>
<dbReference type="SUPFAM" id="SSF50156">
    <property type="entry name" value="PDZ domain-like"/>
    <property type="match status" value="3"/>
</dbReference>
<feature type="region of interest" description="Disordered" evidence="4">
    <location>
        <begin position="872"/>
        <end position="1078"/>
    </location>
</feature>
<dbReference type="Gene3D" id="2.30.42.10">
    <property type="match status" value="3"/>
</dbReference>
<dbReference type="PANTHER" id="PTHR23116:SF29">
    <property type="entry name" value="PDZ DOMAIN-CONTAINING PROTEIN 7"/>
    <property type="match status" value="1"/>
</dbReference>
<feature type="compositionally biased region" description="Polar residues" evidence="4">
    <location>
        <begin position="999"/>
        <end position="1008"/>
    </location>
</feature>
<dbReference type="Pfam" id="PF00595">
    <property type="entry name" value="PDZ"/>
    <property type="match status" value="3"/>
</dbReference>
<dbReference type="AlphaFoldDB" id="A0A9D4FB20"/>
<evidence type="ECO:0000256" key="3">
    <source>
        <dbReference type="ARBA" id="ARBA00023273"/>
    </source>
</evidence>
<dbReference type="GO" id="GO:0005929">
    <property type="term" value="C:cilium"/>
    <property type="evidence" value="ECO:0007669"/>
    <property type="project" value="TreeGrafter"/>
</dbReference>
<keyword evidence="7" id="KW-1185">Reference proteome</keyword>
<evidence type="ECO:0000313" key="6">
    <source>
        <dbReference type="EMBL" id="KAH3795503.1"/>
    </source>
</evidence>
<dbReference type="InterPro" id="IPR001478">
    <property type="entry name" value="PDZ"/>
</dbReference>
<feature type="compositionally biased region" description="Polar residues" evidence="4">
    <location>
        <begin position="8"/>
        <end position="21"/>
    </location>
</feature>
<dbReference type="GO" id="GO:0032426">
    <property type="term" value="C:stereocilium tip"/>
    <property type="evidence" value="ECO:0007669"/>
    <property type="project" value="TreeGrafter"/>
</dbReference>
<reference evidence="6" key="2">
    <citation type="submission" date="2020-11" db="EMBL/GenBank/DDBJ databases">
        <authorList>
            <person name="McCartney M.A."/>
            <person name="Auch B."/>
            <person name="Kono T."/>
            <person name="Mallez S."/>
            <person name="Becker A."/>
            <person name="Gohl D.M."/>
            <person name="Silverstein K.A.T."/>
            <person name="Koren S."/>
            <person name="Bechman K.B."/>
            <person name="Herman A."/>
            <person name="Abrahante J.E."/>
            <person name="Garbe J."/>
        </authorList>
    </citation>
    <scope>NUCLEOTIDE SEQUENCE</scope>
    <source>
        <strain evidence="6">Duluth1</strain>
        <tissue evidence="6">Whole animal</tissue>
    </source>
</reference>
<keyword evidence="3" id="KW-0966">Cell projection</keyword>
<feature type="compositionally biased region" description="Polar residues" evidence="4">
    <location>
        <begin position="557"/>
        <end position="584"/>
    </location>
</feature>
<dbReference type="CDD" id="cd06742">
    <property type="entry name" value="PDZ3_FL-whirlin-like"/>
    <property type="match status" value="1"/>
</dbReference>
<organism evidence="6 7">
    <name type="scientific">Dreissena polymorpha</name>
    <name type="common">Zebra mussel</name>
    <name type="synonym">Mytilus polymorpha</name>
    <dbReference type="NCBI Taxonomy" id="45954"/>
    <lineage>
        <taxon>Eukaryota</taxon>
        <taxon>Metazoa</taxon>
        <taxon>Spiralia</taxon>
        <taxon>Lophotrochozoa</taxon>
        <taxon>Mollusca</taxon>
        <taxon>Bivalvia</taxon>
        <taxon>Autobranchia</taxon>
        <taxon>Heteroconchia</taxon>
        <taxon>Euheterodonta</taxon>
        <taxon>Imparidentia</taxon>
        <taxon>Neoheterodontei</taxon>
        <taxon>Myida</taxon>
        <taxon>Dreissenoidea</taxon>
        <taxon>Dreissenidae</taxon>
        <taxon>Dreissena</taxon>
    </lineage>
</organism>
<dbReference type="FunFam" id="2.30.42.10:FF:000079">
    <property type="entry name" value="Whirlin a"/>
    <property type="match status" value="1"/>
</dbReference>
<dbReference type="EMBL" id="JAIWYP010000007">
    <property type="protein sequence ID" value="KAH3795503.1"/>
    <property type="molecule type" value="Genomic_DNA"/>
</dbReference>
<feature type="region of interest" description="Disordered" evidence="4">
    <location>
        <begin position="102"/>
        <end position="157"/>
    </location>
</feature>
<sequence length="1216" mass="135425">MSAKKNDSTQGQTKTMSNRVRSLQDALNSKLKLAEKSAFVAVLNQYHMSRDVPEFVRSLKLLFSTPDKKQLFALIRKVVPKADLEEYDRCMQLDAGKFNTMPAKRSKKIRSRPPLNSEVDSKSLLSSEKQKKPKKEKSAKSKETKDKQKKHNLSFMKSPENALTFNPKQAVQKVKTALKEKGQGSEVIHHIQMHHSGDPEKGFGFSIRGGSEYGIGIYVSMVDDGGKGQVHKLVPGDLILEVNNISFHGISHQEAAQIIKGSRKLDMKVSRVGLIPGTSVVHEMYKWVDDLGRPTSPPPELEQIKRNDSAGAKSEFNLLRPGSIEQKINVSVSEGESLGLMIRGGRDFGLGIYVSGVDPMSKADECGLKVGDQILDVNGRSFLDITHAEAAAILKKSRHLMFTIKDVGKLPFGRTKFDKTSWKDKNSGPPTRRRKESGQSDSTVTQDSKQSTIFRKGIGSQLMLNTGISVKWDSIEHQASVLLNETEQGTLRYYLSEYQTEFISVDGLAMASFELLNTKAKMTMMPEIRNWVRPEDVQKFDLLLQRREAQQRHGFLPSSNSVVSLDTSQGQRSRSQDKTWSQGHNLKFSRSVPGSRVATVRERPSRTRKLVPEWELEPLRIAIEQIEDHPGYALDYEKHHQSAGLLMTDTVNQSRPNLLKTSLSSRRAMSQETLTPVYIDTTSDLPPSPRSASSSSLRSYTTSSSRQHRRPTSGYMHRQRAGSNSSTLRRKNRSVEDVRIPTHGKKLSMPYQSVTSSPMGPRRNLASHSVTHLHDSYDEEYPDSPLSYRENIIFAEVHPLPRTEAPSSDDSGVDVNGNHGNENNSHNFSNRQKRVTISNENPIDIDEILESRSFELPGSQDSKTSTLTNHSIRSMSHDSNHSTLTNQSRRSVSHDSNHSTLTNQSMQSYNNRHSTLTNRSHPSISLESNHSTLTNRSSGSRTSLAGVTNRNQPDNSNSNFNSIRATSSPRMSGTLSSRRNGKYKPPVQILINDGDGSIDTLSLESPSSPRFLHKPNFGSNQSRALRRPKKGGFGNLSVSRSSTSFHQQNSDTDDDIGAEDDDDTDDYPNTRSFDKYSFSGENTDKFVSPLDHILDQEDSFGEMEHRQIEEARHKYGNIPMRVVYIYKTKPTLGMAVEGGANTRQPLPRVINLQPGGSAFESGGLKVGHVILEVNGVSLLGMEHIAAAKTIAEAFKSRDIGNVELLVTESNARIKGV</sequence>
<evidence type="ECO:0000256" key="2">
    <source>
        <dbReference type="ARBA" id="ARBA00022737"/>
    </source>
</evidence>
<dbReference type="PROSITE" id="PS50106">
    <property type="entry name" value="PDZ"/>
    <property type="match status" value="3"/>
</dbReference>
<feature type="region of interest" description="Disordered" evidence="4">
    <location>
        <begin position="419"/>
        <end position="449"/>
    </location>
</feature>
<reference evidence="6" key="1">
    <citation type="journal article" date="2019" name="bioRxiv">
        <title>The Genome of the Zebra Mussel, Dreissena polymorpha: A Resource for Invasive Species Research.</title>
        <authorList>
            <person name="McCartney M.A."/>
            <person name="Auch B."/>
            <person name="Kono T."/>
            <person name="Mallez S."/>
            <person name="Zhang Y."/>
            <person name="Obille A."/>
            <person name="Becker A."/>
            <person name="Abrahante J.E."/>
            <person name="Garbe J."/>
            <person name="Badalamenti J.P."/>
            <person name="Herman A."/>
            <person name="Mangelson H."/>
            <person name="Liachko I."/>
            <person name="Sullivan S."/>
            <person name="Sone E.D."/>
            <person name="Koren S."/>
            <person name="Silverstein K.A.T."/>
            <person name="Beckman K.B."/>
            <person name="Gohl D.M."/>
        </authorList>
    </citation>
    <scope>NUCLEOTIDE SEQUENCE</scope>
    <source>
        <strain evidence="6">Duluth1</strain>
        <tissue evidence="6">Whole animal</tissue>
    </source>
</reference>
<dbReference type="PANTHER" id="PTHR23116">
    <property type="entry name" value="PDZ DOMAIN CONTAINING WHIRLIN AND HARMONIN-RELATED"/>
    <property type="match status" value="1"/>
</dbReference>
<feature type="compositionally biased region" description="Polar residues" evidence="4">
    <location>
        <begin position="439"/>
        <end position="449"/>
    </location>
</feature>
<comment type="caution">
    <text evidence="6">The sequence shown here is derived from an EMBL/GenBank/DDBJ whole genome shotgun (WGS) entry which is preliminary data.</text>
</comment>